<feature type="domain" description="Cupin type-2" evidence="1">
    <location>
        <begin position="54"/>
        <end position="101"/>
    </location>
</feature>
<dbReference type="Proteomes" id="UP000471521">
    <property type="component" value="Unassembled WGS sequence"/>
</dbReference>
<gene>
    <name evidence="2" type="ORF">GRX66_13405</name>
</gene>
<accession>A0A6B0SPV5</accession>
<reference evidence="2 3" key="1">
    <citation type="submission" date="2019-12" db="EMBL/GenBank/DDBJ databases">
        <title>Isolation and characterization of three novel carbon monoxide-oxidizing members of Halobacteria from salione crusts and soils.</title>
        <authorList>
            <person name="Myers M.R."/>
            <person name="King G.M."/>
        </authorList>
    </citation>
    <scope>NUCLEOTIDE SEQUENCE [LARGE SCALE GENOMIC DNA]</scope>
    <source>
        <strain evidence="2 3">PCN9</strain>
    </source>
</reference>
<dbReference type="Gene3D" id="2.60.120.10">
    <property type="entry name" value="Jelly Rolls"/>
    <property type="match status" value="1"/>
</dbReference>
<evidence type="ECO:0000313" key="3">
    <source>
        <dbReference type="Proteomes" id="UP000471521"/>
    </source>
</evidence>
<organism evidence="2 3">
    <name type="scientific">Halobacterium bonnevillei</name>
    <dbReference type="NCBI Taxonomy" id="2692200"/>
    <lineage>
        <taxon>Archaea</taxon>
        <taxon>Methanobacteriati</taxon>
        <taxon>Methanobacteriota</taxon>
        <taxon>Stenosarchaea group</taxon>
        <taxon>Halobacteria</taxon>
        <taxon>Halobacteriales</taxon>
        <taxon>Halobacteriaceae</taxon>
        <taxon>Halobacterium</taxon>
    </lineage>
</organism>
<comment type="caution">
    <text evidence="2">The sequence shown here is derived from an EMBL/GenBank/DDBJ whole genome shotgun (WGS) entry which is preliminary data.</text>
</comment>
<dbReference type="InterPro" id="IPR011051">
    <property type="entry name" value="RmlC_Cupin_sf"/>
</dbReference>
<keyword evidence="3" id="KW-1185">Reference proteome</keyword>
<proteinExistence type="predicted"/>
<protein>
    <submittedName>
        <fullName evidence="2">Cupin domain-containing protein</fullName>
    </submittedName>
</protein>
<dbReference type="EMBL" id="WUUU01000125">
    <property type="protein sequence ID" value="MXR21553.1"/>
    <property type="molecule type" value="Genomic_DNA"/>
</dbReference>
<dbReference type="Pfam" id="PF07883">
    <property type="entry name" value="Cupin_2"/>
    <property type="match status" value="1"/>
</dbReference>
<dbReference type="AlphaFoldDB" id="A0A6B0SPV5"/>
<evidence type="ECO:0000313" key="2">
    <source>
        <dbReference type="EMBL" id="MXR21553.1"/>
    </source>
</evidence>
<dbReference type="InterPro" id="IPR014710">
    <property type="entry name" value="RmlC-like_jellyroll"/>
</dbReference>
<name>A0A6B0SPV5_9EURY</name>
<evidence type="ECO:0000259" key="1">
    <source>
        <dbReference type="Pfam" id="PF07883"/>
    </source>
</evidence>
<sequence>MFARYLRGSSPLVRSMSENSATATDVEVTDLDALEETTHAEVFETTPPRTVRLSLDAGDSVPAHQHPESHVVIYVRTGALELTLGDDVHDLEAGDAIRFDGAQDVSPLAVDDADALVFFAPKAGD</sequence>
<dbReference type="SUPFAM" id="SSF51182">
    <property type="entry name" value="RmlC-like cupins"/>
    <property type="match status" value="1"/>
</dbReference>
<dbReference type="InterPro" id="IPR013096">
    <property type="entry name" value="Cupin_2"/>
</dbReference>